<dbReference type="InterPro" id="IPR015424">
    <property type="entry name" value="PyrdxlP-dep_Trfase"/>
</dbReference>
<dbReference type="PATRIC" id="fig|39777.7.peg.1640"/>
<dbReference type="GO" id="GO:0042802">
    <property type="term" value="F:identical protein binding"/>
    <property type="evidence" value="ECO:0007669"/>
    <property type="project" value="TreeGrafter"/>
</dbReference>
<dbReference type="EMBL" id="LRQT01000095">
    <property type="protein sequence ID" value="KXA62356.1"/>
    <property type="molecule type" value="Genomic_DNA"/>
</dbReference>
<dbReference type="Gene3D" id="3.40.640.10">
    <property type="entry name" value="Type I PLP-dependent aspartate aminotransferase-like (Major domain)"/>
    <property type="match status" value="1"/>
</dbReference>
<name>A0A133S1Y5_9FIRM</name>
<accession>A0A133S1Y5</accession>
<dbReference type="RefSeq" id="WP_060807871.1">
    <property type="nucleotide sequence ID" value="NZ_KQ958122.1"/>
</dbReference>
<dbReference type="InterPro" id="IPR015421">
    <property type="entry name" value="PyrdxlP-dep_Trfase_major"/>
</dbReference>
<evidence type="ECO:0000256" key="1">
    <source>
        <dbReference type="ARBA" id="ARBA00001933"/>
    </source>
</evidence>
<dbReference type="AlphaFoldDB" id="A0A133S1Y5"/>
<evidence type="ECO:0000256" key="3">
    <source>
        <dbReference type="ARBA" id="ARBA00022605"/>
    </source>
</evidence>
<evidence type="ECO:0000256" key="7">
    <source>
        <dbReference type="RuleBase" id="RU003560"/>
    </source>
</evidence>
<proteinExistence type="inferred from homology"/>
<dbReference type="InterPro" id="IPR015422">
    <property type="entry name" value="PyrdxlP-dep_Trfase_small"/>
</dbReference>
<comment type="pathway">
    <text evidence="6">Amino-acid biosynthesis.</text>
</comment>
<dbReference type="PANTHER" id="PTHR11986:SF79">
    <property type="entry name" value="ACETYLORNITHINE AMINOTRANSFERASE, MITOCHONDRIAL"/>
    <property type="match status" value="1"/>
</dbReference>
<comment type="caution">
    <text evidence="8">The sequence shown here is derived from an EMBL/GenBank/DDBJ whole genome shotgun (WGS) entry which is preliminary data.</text>
</comment>
<dbReference type="InterPro" id="IPR004636">
    <property type="entry name" value="AcOrn/SuccOrn_fam"/>
</dbReference>
<dbReference type="NCBIfam" id="NF002325">
    <property type="entry name" value="PRK01278.1"/>
    <property type="match status" value="1"/>
</dbReference>
<evidence type="ECO:0000256" key="4">
    <source>
        <dbReference type="ARBA" id="ARBA00022679"/>
    </source>
</evidence>
<keyword evidence="3" id="KW-0028">Amino-acid biosynthesis</keyword>
<organism evidence="8">
    <name type="scientific">Veillonella atypica</name>
    <dbReference type="NCBI Taxonomy" id="39777"/>
    <lineage>
        <taxon>Bacteria</taxon>
        <taxon>Bacillati</taxon>
        <taxon>Bacillota</taxon>
        <taxon>Negativicutes</taxon>
        <taxon>Veillonellales</taxon>
        <taxon>Veillonellaceae</taxon>
        <taxon>Veillonella</taxon>
    </lineage>
</organism>
<dbReference type="PANTHER" id="PTHR11986">
    <property type="entry name" value="AMINOTRANSFERASE CLASS III"/>
    <property type="match status" value="1"/>
</dbReference>
<dbReference type="PIRSF" id="PIRSF000521">
    <property type="entry name" value="Transaminase_4ab_Lys_Orn"/>
    <property type="match status" value="1"/>
</dbReference>
<protein>
    <submittedName>
        <fullName evidence="8">Putative succinylornithine transaminase</fullName>
    </submittedName>
</protein>
<evidence type="ECO:0000256" key="6">
    <source>
        <dbReference type="ARBA" id="ARBA00029440"/>
    </source>
</evidence>
<evidence type="ECO:0000256" key="2">
    <source>
        <dbReference type="ARBA" id="ARBA00022576"/>
    </source>
</evidence>
<dbReference type="GO" id="GO:0008483">
    <property type="term" value="F:transaminase activity"/>
    <property type="evidence" value="ECO:0007669"/>
    <property type="project" value="UniProtKB-KW"/>
</dbReference>
<dbReference type="STRING" id="39777.B7L28_06595"/>
<evidence type="ECO:0000256" key="5">
    <source>
        <dbReference type="ARBA" id="ARBA00022898"/>
    </source>
</evidence>
<gene>
    <name evidence="8" type="ORF">HMPREF3233_01675</name>
</gene>
<dbReference type="FunFam" id="3.40.640.10:FF:000004">
    <property type="entry name" value="Acetylornithine aminotransferase"/>
    <property type="match status" value="1"/>
</dbReference>
<dbReference type="Proteomes" id="UP000070226">
    <property type="component" value="Unassembled WGS sequence"/>
</dbReference>
<evidence type="ECO:0000313" key="8">
    <source>
        <dbReference type="EMBL" id="KXA62356.1"/>
    </source>
</evidence>
<dbReference type="InterPro" id="IPR050103">
    <property type="entry name" value="Class-III_PLP-dep_AT"/>
</dbReference>
<comment type="similarity">
    <text evidence="7">Belongs to the class-III pyridoxal-phosphate-dependent aminotransferase family.</text>
</comment>
<keyword evidence="5 7" id="KW-0663">Pyridoxal phosphate</keyword>
<comment type="cofactor">
    <cofactor evidence="1">
        <name>pyridoxal 5'-phosphate</name>
        <dbReference type="ChEBI" id="CHEBI:597326"/>
    </cofactor>
</comment>
<dbReference type="CDD" id="cd00610">
    <property type="entry name" value="OAT_like"/>
    <property type="match status" value="1"/>
</dbReference>
<dbReference type="NCBIfam" id="TIGR00707">
    <property type="entry name" value="argD"/>
    <property type="match status" value="1"/>
</dbReference>
<dbReference type="GO" id="GO:0030170">
    <property type="term" value="F:pyridoxal phosphate binding"/>
    <property type="evidence" value="ECO:0007669"/>
    <property type="project" value="InterPro"/>
</dbReference>
<dbReference type="InterPro" id="IPR005814">
    <property type="entry name" value="Aminotrans_3"/>
</dbReference>
<dbReference type="SUPFAM" id="SSF53383">
    <property type="entry name" value="PLP-dependent transferases"/>
    <property type="match status" value="1"/>
</dbReference>
<dbReference type="InterPro" id="IPR049704">
    <property type="entry name" value="Aminotrans_3_PPA_site"/>
</dbReference>
<dbReference type="GO" id="GO:0006526">
    <property type="term" value="P:L-arginine biosynthetic process"/>
    <property type="evidence" value="ECO:0007669"/>
    <property type="project" value="UniProtKB-ARBA"/>
</dbReference>
<dbReference type="PROSITE" id="PS00600">
    <property type="entry name" value="AA_TRANSFER_CLASS_3"/>
    <property type="match status" value="1"/>
</dbReference>
<evidence type="ECO:0000313" key="9">
    <source>
        <dbReference type="Proteomes" id="UP000070226"/>
    </source>
</evidence>
<reference evidence="8 9" key="1">
    <citation type="submission" date="2016-01" db="EMBL/GenBank/DDBJ databases">
        <authorList>
            <person name="Oliw E.H."/>
        </authorList>
    </citation>
    <scope>NUCLEOTIDE SEQUENCE [LARGE SCALE GENOMIC DNA]</scope>
    <source>
        <strain evidence="8 9">CMW7756B</strain>
    </source>
</reference>
<sequence length="395" mass="42667">MSKTQDFEQQDKEYIANTYGRFNVCFEKGKGSLLWDVEGKEYIDLGSGIGVTAFGVDDDEWSKAVIAQTHALNHISNLYYSVPQIKLAEMLCKQTGMKKVFFCNSGAESNECAIKAARKYSHDKYGNGRNVIVTLVNSFHGRTVTTLSATGQDVFHQHFFPFTEGFVHTPANDIDAALKVLANPAVCAIMMEPIQGEGGVMPLDKEFVQAVTKYAREHDQLVLIDEVQTGNGRTGSLYAYEQFCIEPDIVSTAKGLAGGLPMGATLFNEKTQFVLTAGAHATTFGGNPICAAAGCTIIERLTPEFLATVKAKGDYVKHALDGKLGVVGVSGMGLMIGIETTVDPKEVIAKCLEKGVVCLSAKNKVRLLPALNIPQEQLEKAITILADVIGELASK</sequence>
<dbReference type="Gene3D" id="3.90.1150.10">
    <property type="entry name" value="Aspartate Aminotransferase, domain 1"/>
    <property type="match status" value="1"/>
</dbReference>
<keyword evidence="2" id="KW-0032">Aminotransferase</keyword>
<dbReference type="Pfam" id="PF00202">
    <property type="entry name" value="Aminotran_3"/>
    <property type="match status" value="1"/>
</dbReference>
<keyword evidence="4" id="KW-0808">Transferase</keyword>